<feature type="domain" description="GH18" evidence="1">
    <location>
        <begin position="1"/>
        <end position="122"/>
    </location>
</feature>
<dbReference type="PANTHER" id="PTHR46066:SF2">
    <property type="entry name" value="CHITINASE DOMAIN-CONTAINING PROTEIN 1"/>
    <property type="match status" value="1"/>
</dbReference>
<gene>
    <name evidence="2" type="ORF">A6D92_18125</name>
</gene>
<dbReference type="SUPFAM" id="SSF51445">
    <property type="entry name" value="(Trans)glycosidases"/>
    <property type="match status" value="1"/>
</dbReference>
<sequence>MIRYAIGVMPSQKILLGVPLYGYEWALEPELADTNAAYGPGRMQRRAAQFGAEVVWDPVHAENRAVFLTDEGQRVAWFPDERSLEAKLRLAYQYNLKGIAVWRVGLEPDDWWHRMGEFRLNPEK</sequence>
<dbReference type="Gene3D" id="3.20.20.80">
    <property type="entry name" value="Glycosidases"/>
    <property type="match status" value="1"/>
</dbReference>
<evidence type="ECO:0000313" key="3">
    <source>
        <dbReference type="Proteomes" id="UP000194267"/>
    </source>
</evidence>
<organism evidence="2 3">
    <name type="scientific">Symbiobacterium thermophilum</name>
    <dbReference type="NCBI Taxonomy" id="2734"/>
    <lineage>
        <taxon>Bacteria</taxon>
        <taxon>Bacillati</taxon>
        <taxon>Bacillota</taxon>
        <taxon>Clostridia</taxon>
        <taxon>Eubacteriales</taxon>
        <taxon>Symbiobacteriaceae</taxon>
        <taxon>Symbiobacterium</taxon>
    </lineage>
</organism>
<accession>A0A1Y2T5D3</accession>
<protein>
    <recommendedName>
        <fullName evidence="1">GH18 domain-containing protein</fullName>
    </recommendedName>
</protein>
<dbReference type="AlphaFoldDB" id="A0A1Y2T5D3"/>
<dbReference type="Pfam" id="PF00704">
    <property type="entry name" value="Glyco_hydro_18"/>
    <property type="match status" value="1"/>
</dbReference>
<dbReference type="PANTHER" id="PTHR46066">
    <property type="entry name" value="CHITINASE DOMAIN-CONTAINING PROTEIN 1 FAMILY MEMBER"/>
    <property type="match status" value="1"/>
</dbReference>
<evidence type="ECO:0000313" key="2">
    <source>
        <dbReference type="EMBL" id="OTA40405.1"/>
    </source>
</evidence>
<dbReference type="Gene3D" id="3.10.50.10">
    <property type="match status" value="1"/>
</dbReference>
<dbReference type="InterPro" id="IPR029070">
    <property type="entry name" value="Chitinase_insertion_sf"/>
</dbReference>
<name>A0A1Y2T5D3_SYMTR</name>
<dbReference type="InterPro" id="IPR017853">
    <property type="entry name" value="GH"/>
</dbReference>
<evidence type="ECO:0000259" key="1">
    <source>
        <dbReference type="PROSITE" id="PS51910"/>
    </source>
</evidence>
<reference evidence="3" key="1">
    <citation type="submission" date="2016-04" db="EMBL/GenBank/DDBJ databases">
        <authorList>
            <person name="Antunes L.P."/>
            <person name="Martins L.F."/>
            <person name="Pereira R.V."/>
            <person name="Thomas A.M."/>
            <person name="Barbosa D."/>
            <person name="Nascimento L."/>
            <person name="Silva G.M."/>
            <person name="Condomitti G.W."/>
            <person name="Digiampietri L.A."/>
            <person name="Lombardi K.C."/>
            <person name="Ramos P.L."/>
            <person name="Quaggio R.B."/>
            <person name="Oliveira J.C."/>
            <person name="Pascon R.C."/>
            <person name="Cruz J.B."/>
            <person name="Silva A.M."/>
            <person name="Setubal J.C."/>
        </authorList>
    </citation>
    <scope>NUCLEOTIDE SEQUENCE [LARGE SCALE GENOMIC DNA]</scope>
</reference>
<dbReference type="PROSITE" id="PS51910">
    <property type="entry name" value="GH18_2"/>
    <property type="match status" value="1"/>
</dbReference>
<dbReference type="Proteomes" id="UP000194267">
    <property type="component" value="Unassembled WGS sequence"/>
</dbReference>
<dbReference type="GO" id="GO:0005975">
    <property type="term" value="P:carbohydrate metabolic process"/>
    <property type="evidence" value="ECO:0007669"/>
    <property type="project" value="InterPro"/>
</dbReference>
<proteinExistence type="predicted"/>
<dbReference type="EMBL" id="LWLV01001853">
    <property type="protein sequence ID" value="OTA40405.1"/>
    <property type="molecule type" value="Genomic_DNA"/>
</dbReference>
<comment type="caution">
    <text evidence="2">The sequence shown here is derived from an EMBL/GenBank/DDBJ whole genome shotgun (WGS) entry which is preliminary data.</text>
</comment>
<dbReference type="InterPro" id="IPR001223">
    <property type="entry name" value="Glyco_hydro18_cat"/>
</dbReference>